<sequence>MILRDAEIEGTSAINKIFRLGNTKIYLNRQRMGEVAVIAAQVGGAFGKLHSQIRSLLTLEPDVAAEAHTRLIELNVDVSTTLNSIIYGEMTNDEALSSLLDLIRKIEQAFDFSELDDENF</sequence>
<dbReference type="Proteomes" id="UP000024816">
    <property type="component" value="Unassembled WGS sequence"/>
</dbReference>
<evidence type="ECO:0000313" key="1">
    <source>
        <dbReference type="EMBL" id="KCZ83937.1"/>
    </source>
</evidence>
<protein>
    <submittedName>
        <fullName evidence="1">Uncharacterized protein</fullName>
    </submittedName>
</protein>
<dbReference type="PATRIC" id="fig|1280952.3.peg.3197"/>
<reference evidence="1 2" key="1">
    <citation type="journal article" date="2014" name="Antonie Van Leeuwenhoek">
        <title>Hyphomonas beringensis sp. nov. and Hyphomonas chukchiensis sp. nov., isolated from surface seawater of the Bering Sea and Chukchi Sea.</title>
        <authorList>
            <person name="Li C."/>
            <person name="Lai Q."/>
            <person name="Li G."/>
            <person name="Dong C."/>
            <person name="Wang J."/>
            <person name="Liao Y."/>
            <person name="Shao Z."/>
        </authorList>
    </citation>
    <scope>NUCLEOTIDE SEQUENCE [LARGE SCALE GENOMIC DNA]</scope>
    <source>
        <strain evidence="1 2">VP2</strain>
    </source>
</reference>
<name>A0A059F6N8_9PROT</name>
<proteinExistence type="predicted"/>
<evidence type="ECO:0000313" key="2">
    <source>
        <dbReference type="Proteomes" id="UP000024816"/>
    </source>
</evidence>
<dbReference type="AlphaFoldDB" id="A0A059F6N8"/>
<comment type="caution">
    <text evidence="1">The sequence shown here is derived from an EMBL/GenBank/DDBJ whole genome shotgun (WGS) entry which is preliminary data.</text>
</comment>
<keyword evidence="2" id="KW-1185">Reference proteome</keyword>
<accession>A0A059F6N8</accession>
<organism evidence="1 2">
    <name type="scientific">Hyphomonas jannaschiana VP2</name>
    <dbReference type="NCBI Taxonomy" id="1280952"/>
    <lineage>
        <taxon>Bacteria</taxon>
        <taxon>Pseudomonadati</taxon>
        <taxon>Pseudomonadota</taxon>
        <taxon>Alphaproteobacteria</taxon>
        <taxon>Hyphomonadales</taxon>
        <taxon>Hyphomonadaceae</taxon>
        <taxon>Hyphomonas</taxon>
    </lineage>
</organism>
<gene>
    <name evidence="1" type="ORF">HJA_15976</name>
</gene>
<dbReference type="EMBL" id="ARYJ01000015">
    <property type="protein sequence ID" value="KCZ83937.1"/>
    <property type="molecule type" value="Genomic_DNA"/>
</dbReference>